<dbReference type="Proteomes" id="UP001380953">
    <property type="component" value="Unassembled WGS sequence"/>
</dbReference>
<accession>A0ACC6PA80</accession>
<sequence>MSNYERVMYQRNKIVMSILWALFLLLGAVSLNLSLPTQIAAGAFGAFAAVFTVCTLRKKALNLLPYAAALFFFVAYAAVLTDTINVLAALVPAILLLLYPRYRYALLYSALTAVALLVSWFRGAEVFVPEGRAVTLIFTVVLFVVIAAIAVAIGFVNEKLFANLAAQREKSKADAAQIDLVLSQVKASVDELSKFARKSKENVTLNELITGEITNAFSQVAQGAETQADSVSDISDKMSASDLEIEGVVQNSSMMRNLSEHTANVTQEGSGRMTDLRSHIDEVYAVMNDTAHDMELFREQNQQIAQILSTISEISSQTNLLALNAAIEAARAGDAGRGFAVVSDEVRKLAEHSRESAEQIGGILGELQHGTERLMSQVLRGREAAENSLGAAQRSEQALTEINENTHKLLDQAGEVEHRSEKMKISSSEVSVQAVAISAVTQQTNAAMEEILAGMGEQKYITGQMSSSFNQLEKLIGDLQELTALKIENLEADPAPEVKIRKKKRQAVEESLSTDGESIAG</sequence>
<reference evidence="1" key="1">
    <citation type="submission" date="2024-03" db="EMBL/GenBank/DDBJ databases">
        <title>Whole genome sequecning of epiphytes from Marcgravia umbellata leaves.</title>
        <authorList>
            <person name="Kumar G."/>
            <person name="Savka M.A."/>
        </authorList>
    </citation>
    <scope>NUCLEOTIDE SEQUENCE</scope>
    <source>
        <strain evidence="1">RIT_BL5</strain>
    </source>
</reference>
<evidence type="ECO:0000313" key="2">
    <source>
        <dbReference type="Proteomes" id="UP001380953"/>
    </source>
</evidence>
<organism evidence="1 2">
    <name type="scientific">Saccharibacillus sacchari</name>
    <dbReference type="NCBI Taxonomy" id="456493"/>
    <lineage>
        <taxon>Bacteria</taxon>
        <taxon>Bacillati</taxon>
        <taxon>Bacillota</taxon>
        <taxon>Bacilli</taxon>
        <taxon>Bacillales</taxon>
        <taxon>Paenibacillaceae</taxon>
        <taxon>Saccharibacillus</taxon>
    </lineage>
</organism>
<comment type="caution">
    <text evidence="1">The sequence shown here is derived from an EMBL/GenBank/DDBJ whole genome shotgun (WGS) entry which is preliminary data.</text>
</comment>
<evidence type="ECO:0000313" key="1">
    <source>
        <dbReference type="EMBL" id="MEJ8303399.1"/>
    </source>
</evidence>
<proteinExistence type="predicted"/>
<keyword evidence="2" id="KW-1185">Reference proteome</keyword>
<name>A0ACC6PA80_9BACL</name>
<protein>
    <submittedName>
        <fullName evidence="1">Methyl-accepting chemotaxis protein</fullName>
    </submittedName>
</protein>
<dbReference type="EMBL" id="JBBKAR010000016">
    <property type="protein sequence ID" value="MEJ8303399.1"/>
    <property type="molecule type" value="Genomic_DNA"/>
</dbReference>
<gene>
    <name evidence="1" type="ORF">WKI47_05645</name>
</gene>